<dbReference type="Proteomes" id="UP000294830">
    <property type="component" value="Unassembled WGS sequence"/>
</dbReference>
<dbReference type="RefSeq" id="WP_131838711.1">
    <property type="nucleotide sequence ID" value="NZ_SLWB01000004.1"/>
</dbReference>
<evidence type="ECO:0000313" key="3">
    <source>
        <dbReference type="EMBL" id="TCN70154.1"/>
    </source>
</evidence>
<organism evidence="3 4">
    <name type="scientific">Acetobacteroides hydrogenigenes</name>
    <dbReference type="NCBI Taxonomy" id="979970"/>
    <lineage>
        <taxon>Bacteria</taxon>
        <taxon>Pseudomonadati</taxon>
        <taxon>Bacteroidota</taxon>
        <taxon>Bacteroidia</taxon>
        <taxon>Bacteroidales</taxon>
        <taxon>Rikenellaceae</taxon>
        <taxon>Acetobacteroides</taxon>
    </lineage>
</organism>
<dbReference type="PROSITE" id="PS50222">
    <property type="entry name" value="EF_HAND_2"/>
    <property type="match status" value="1"/>
</dbReference>
<dbReference type="SUPFAM" id="SSF47473">
    <property type="entry name" value="EF-hand"/>
    <property type="match status" value="1"/>
</dbReference>
<dbReference type="PROSITE" id="PS00018">
    <property type="entry name" value="EF_HAND_1"/>
    <property type="match status" value="1"/>
</dbReference>
<dbReference type="Gene3D" id="1.10.238.10">
    <property type="entry name" value="EF-hand"/>
    <property type="match status" value="1"/>
</dbReference>
<dbReference type="InterPro" id="IPR002048">
    <property type="entry name" value="EF_hand_dom"/>
</dbReference>
<feature type="signal peptide" evidence="1">
    <location>
        <begin position="1"/>
        <end position="23"/>
    </location>
</feature>
<keyword evidence="4" id="KW-1185">Reference proteome</keyword>
<feature type="domain" description="EF-hand" evidence="2">
    <location>
        <begin position="394"/>
        <end position="429"/>
    </location>
</feature>
<dbReference type="InterPro" id="IPR011992">
    <property type="entry name" value="EF-hand-dom_pair"/>
</dbReference>
<gene>
    <name evidence="3" type="ORF">CLV25_104109</name>
</gene>
<evidence type="ECO:0000259" key="2">
    <source>
        <dbReference type="PROSITE" id="PS50222"/>
    </source>
</evidence>
<dbReference type="Gene3D" id="2.40.160.20">
    <property type="match status" value="1"/>
</dbReference>
<dbReference type="InterPro" id="IPR018247">
    <property type="entry name" value="EF_Hand_1_Ca_BS"/>
</dbReference>
<evidence type="ECO:0000256" key="1">
    <source>
        <dbReference type="SAM" id="SignalP"/>
    </source>
</evidence>
<keyword evidence="1" id="KW-0732">Signal</keyword>
<sequence>MKHILKKIVFATILIAGANSAMAQQDELEEIWRKNLRTEVQVENPTYRPVIGISSGFLTFWGDVQNMGNSSLLGNSAFKVNLSGFIDKKRNFKWNVFWLNGQISGRFIENEGAFSYINFKTSVNQFGANLEYTFNSIFRKGKFHPFISVGFAPLNFSPMGDFIDKDGKPYTATTILNPDGKYETNLKKYYKDLSYGENTFSIPIDAGLDFALHDRIGIRLGASYNITFSDELDNVSPKTASIINSGTKEPKVPTTLKINSKKDSYLFTYLSLNFDLFSDRKSYIITKLAMDVENEPSLQSDQDFDGVLDPGDDCPDTPAGAKVNENGCPLDTDTDGIPDYLDTDNKTAVGSTVNNKGVAISKDDFSILDNQFAAVRREDARIFLSNNGRKHAYKQKGQMPDKFRSVDTNKDGDISYDELKRAVEDFLDKKSSFTVDEISEIYEYFFAQ</sequence>
<dbReference type="AlphaFoldDB" id="A0A4R2ETQ3"/>
<dbReference type="OrthoDB" id="1108826at2"/>
<dbReference type="GO" id="GO:0005509">
    <property type="term" value="F:calcium ion binding"/>
    <property type="evidence" value="ECO:0007669"/>
    <property type="project" value="InterPro"/>
</dbReference>
<reference evidence="3 4" key="1">
    <citation type="submission" date="2019-03" db="EMBL/GenBank/DDBJ databases">
        <title>Genomic Encyclopedia of Archaeal and Bacterial Type Strains, Phase II (KMG-II): from individual species to whole genera.</title>
        <authorList>
            <person name="Goeker M."/>
        </authorList>
    </citation>
    <scope>NUCLEOTIDE SEQUENCE [LARGE SCALE GENOMIC DNA]</scope>
    <source>
        <strain evidence="3 4">RL-C</strain>
    </source>
</reference>
<accession>A0A4R2ETQ3</accession>
<evidence type="ECO:0000313" key="4">
    <source>
        <dbReference type="Proteomes" id="UP000294830"/>
    </source>
</evidence>
<dbReference type="SUPFAM" id="SSF103647">
    <property type="entry name" value="TSP type-3 repeat"/>
    <property type="match status" value="1"/>
</dbReference>
<dbReference type="EMBL" id="SLWB01000004">
    <property type="protein sequence ID" value="TCN70154.1"/>
    <property type="molecule type" value="Genomic_DNA"/>
</dbReference>
<dbReference type="InterPro" id="IPR028974">
    <property type="entry name" value="TSP_type-3_rpt"/>
</dbReference>
<comment type="caution">
    <text evidence="3">The sequence shown here is derived from an EMBL/GenBank/DDBJ whole genome shotgun (WGS) entry which is preliminary data.</text>
</comment>
<name>A0A4R2ETQ3_9BACT</name>
<protein>
    <recommendedName>
        <fullName evidence="2">EF-hand domain-containing protein</fullName>
    </recommendedName>
</protein>
<feature type="chain" id="PRO_5020873159" description="EF-hand domain-containing protein" evidence="1">
    <location>
        <begin position="24"/>
        <end position="448"/>
    </location>
</feature>
<proteinExistence type="predicted"/>